<keyword evidence="3" id="KW-1185">Reference proteome</keyword>
<keyword evidence="1" id="KW-0812">Transmembrane</keyword>
<evidence type="ECO:0000256" key="1">
    <source>
        <dbReference type="SAM" id="Phobius"/>
    </source>
</evidence>
<organism evidence="2 3">
    <name type="scientific">Metabacillus idriensis</name>
    <dbReference type="NCBI Taxonomy" id="324768"/>
    <lineage>
        <taxon>Bacteria</taxon>
        <taxon>Bacillati</taxon>
        <taxon>Bacillota</taxon>
        <taxon>Bacilli</taxon>
        <taxon>Bacillales</taxon>
        <taxon>Bacillaceae</taxon>
        <taxon>Metabacillus</taxon>
    </lineage>
</organism>
<comment type="caution">
    <text evidence="2">The sequence shown here is derived from an EMBL/GenBank/DDBJ whole genome shotgun (WGS) entry which is preliminary data.</text>
</comment>
<dbReference type="RefSeq" id="WP_070877037.1">
    <property type="nucleotide sequence ID" value="NZ_CAJGAA010000002.1"/>
</dbReference>
<keyword evidence="1" id="KW-0472">Membrane</keyword>
<name>A0A6I2MDI3_9BACI</name>
<sequence>MFVMLVFVSIIYALLAVVYTVFFIEAIAERKRYKLQHLLHIIVWFTGAFALSIYHAGTHLYWMIYLLVSISITAAVYSVSFFRGKQICEKNVLQFIRTRP</sequence>
<feature type="transmembrane region" description="Helical" evidence="1">
    <location>
        <begin position="38"/>
        <end position="56"/>
    </location>
</feature>
<dbReference type="AlphaFoldDB" id="A0A6I2MDI3"/>
<accession>A0A6I2MDI3</accession>
<evidence type="ECO:0000313" key="2">
    <source>
        <dbReference type="EMBL" id="MRX54471.1"/>
    </source>
</evidence>
<dbReference type="EMBL" id="WKKF01000002">
    <property type="protein sequence ID" value="MRX54471.1"/>
    <property type="molecule type" value="Genomic_DNA"/>
</dbReference>
<gene>
    <name evidence="2" type="ORF">GJU41_10855</name>
</gene>
<proteinExistence type="predicted"/>
<keyword evidence="1" id="KW-1133">Transmembrane helix</keyword>
<protein>
    <submittedName>
        <fullName evidence="2">Uncharacterized protein</fullName>
    </submittedName>
</protein>
<feature type="transmembrane region" description="Helical" evidence="1">
    <location>
        <begin position="6"/>
        <end position="26"/>
    </location>
</feature>
<reference evidence="2 3" key="1">
    <citation type="submission" date="2019-11" db="EMBL/GenBank/DDBJ databases">
        <title>Bacillus idriensis genome.</title>
        <authorList>
            <person name="Konopka E.N."/>
            <person name="Newman J.D."/>
        </authorList>
    </citation>
    <scope>NUCLEOTIDE SEQUENCE [LARGE SCALE GENOMIC DNA]</scope>
    <source>
        <strain evidence="2 3">DSM 19097</strain>
    </source>
</reference>
<dbReference type="Proteomes" id="UP000441585">
    <property type="component" value="Unassembled WGS sequence"/>
</dbReference>
<evidence type="ECO:0000313" key="3">
    <source>
        <dbReference type="Proteomes" id="UP000441585"/>
    </source>
</evidence>
<feature type="transmembrane region" description="Helical" evidence="1">
    <location>
        <begin position="62"/>
        <end position="82"/>
    </location>
</feature>